<dbReference type="GO" id="GO:0006782">
    <property type="term" value="P:protoporphyrinogen IX biosynthetic process"/>
    <property type="evidence" value="ECO:0007669"/>
    <property type="project" value="UniProtKB-UniRule"/>
</dbReference>
<evidence type="ECO:0000256" key="2">
    <source>
        <dbReference type="ARBA" id="ARBA00005029"/>
    </source>
</evidence>
<keyword evidence="13" id="KW-1133">Transmembrane helix</keyword>
<evidence type="ECO:0000256" key="8">
    <source>
        <dbReference type="ARBA" id="ARBA00023315"/>
    </source>
</evidence>
<dbReference type="InterPro" id="IPR001917">
    <property type="entry name" value="Aminotrans_II_pyridoxalP_BS"/>
</dbReference>
<dbReference type="InterPro" id="IPR015421">
    <property type="entry name" value="PyrdxlP-dep_Trfase_major"/>
</dbReference>
<evidence type="ECO:0000256" key="13">
    <source>
        <dbReference type="SAM" id="Phobius"/>
    </source>
</evidence>
<keyword evidence="6 10" id="KW-0663">Pyridoxal phosphate</keyword>
<keyword evidence="5 11" id="KW-0808">Transferase</keyword>
<gene>
    <name evidence="15" type="ORF">TK0001_2133</name>
</gene>
<reference evidence="16" key="1">
    <citation type="submission" date="2017-10" db="EMBL/GenBank/DDBJ databases">
        <authorList>
            <person name="Regsiter A."/>
            <person name="William W."/>
        </authorList>
    </citation>
    <scope>NUCLEOTIDE SEQUENCE [LARGE SCALE GENOMIC DNA]</scope>
</reference>
<evidence type="ECO:0000256" key="10">
    <source>
        <dbReference type="RuleBase" id="RU003693"/>
    </source>
</evidence>
<evidence type="ECO:0000256" key="6">
    <source>
        <dbReference type="ARBA" id="ARBA00022898"/>
    </source>
</evidence>
<feature type="region of interest" description="Disordered" evidence="12">
    <location>
        <begin position="109"/>
        <end position="128"/>
    </location>
</feature>
<dbReference type="Gene3D" id="3.40.640.10">
    <property type="entry name" value="Type I PLP-dependent aspartate aminotransferase-like (Major domain)"/>
    <property type="match status" value="1"/>
</dbReference>
<dbReference type="GO" id="GO:0030170">
    <property type="term" value="F:pyridoxal phosphate binding"/>
    <property type="evidence" value="ECO:0007669"/>
    <property type="project" value="UniProtKB-UniRule"/>
</dbReference>
<comment type="catalytic activity">
    <reaction evidence="9 11">
        <text>succinyl-CoA + glycine + H(+) = 5-aminolevulinate + CO2 + CoA</text>
        <dbReference type="Rhea" id="RHEA:12921"/>
        <dbReference type="ChEBI" id="CHEBI:15378"/>
        <dbReference type="ChEBI" id="CHEBI:16526"/>
        <dbReference type="ChEBI" id="CHEBI:57287"/>
        <dbReference type="ChEBI" id="CHEBI:57292"/>
        <dbReference type="ChEBI" id="CHEBI:57305"/>
        <dbReference type="ChEBI" id="CHEBI:356416"/>
        <dbReference type="EC" id="2.3.1.37"/>
    </reaction>
</comment>
<dbReference type="Pfam" id="PF06170">
    <property type="entry name" value="DUF983"/>
    <property type="match status" value="1"/>
</dbReference>
<dbReference type="EC" id="2.3.1.37" evidence="11"/>
<dbReference type="Pfam" id="PF00155">
    <property type="entry name" value="Aminotran_1_2"/>
    <property type="match status" value="1"/>
</dbReference>
<dbReference type="EMBL" id="LT962688">
    <property type="protein sequence ID" value="SOR28735.1"/>
    <property type="molecule type" value="Genomic_DNA"/>
</dbReference>
<evidence type="ECO:0000256" key="5">
    <source>
        <dbReference type="ARBA" id="ARBA00022679"/>
    </source>
</evidence>
<evidence type="ECO:0000256" key="1">
    <source>
        <dbReference type="ARBA" id="ARBA00001933"/>
    </source>
</evidence>
<dbReference type="FunFam" id="3.40.640.10:FF:000006">
    <property type="entry name" value="5-aminolevulinate synthase, mitochondrial"/>
    <property type="match status" value="1"/>
</dbReference>
<keyword evidence="13" id="KW-0812">Transmembrane</keyword>
<dbReference type="PANTHER" id="PTHR13693">
    <property type="entry name" value="CLASS II AMINOTRANSFERASE/8-AMINO-7-OXONONANOATE SYNTHASE"/>
    <property type="match status" value="1"/>
</dbReference>
<dbReference type="InterPro" id="IPR004839">
    <property type="entry name" value="Aminotransferase_I/II_large"/>
</dbReference>
<evidence type="ECO:0000256" key="11">
    <source>
        <dbReference type="RuleBase" id="RU910713"/>
    </source>
</evidence>
<feature type="transmembrane region" description="Helical" evidence="13">
    <location>
        <begin position="80"/>
        <end position="99"/>
    </location>
</feature>
<dbReference type="PROSITE" id="PS00599">
    <property type="entry name" value="AA_TRANSFER_CLASS_2"/>
    <property type="match status" value="1"/>
</dbReference>
<evidence type="ECO:0000256" key="3">
    <source>
        <dbReference type="ARBA" id="ARBA00008392"/>
    </source>
</evidence>
<comment type="similarity">
    <text evidence="3 10">Belongs to the class-II pyridoxal-phosphate-dependent aminotransferase family.</text>
</comment>
<accession>A0A2N9AN23</accession>
<keyword evidence="7 11" id="KW-0350">Heme biosynthesis</keyword>
<organism evidence="15 16">
    <name type="scientific">Methylorubrum extorquens</name>
    <name type="common">Methylobacterium dichloromethanicum</name>
    <name type="synonym">Methylobacterium extorquens</name>
    <dbReference type="NCBI Taxonomy" id="408"/>
    <lineage>
        <taxon>Bacteria</taxon>
        <taxon>Pseudomonadati</taxon>
        <taxon>Pseudomonadota</taxon>
        <taxon>Alphaproteobacteria</taxon>
        <taxon>Hyphomicrobiales</taxon>
        <taxon>Methylobacteriaceae</taxon>
        <taxon>Methylorubrum</taxon>
    </lineage>
</organism>
<dbReference type="Gene3D" id="3.90.1150.10">
    <property type="entry name" value="Aspartate Aminotransferase, domain 1"/>
    <property type="match status" value="1"/>
</dbReference>
<evidence type="ECO:0000256" key="7">
    <source>
        <dbReference type="ARBA" id="ARBA00023133"/>
    </source>
</evidence>
<dbReference type="SUPFAM" id="SSF53383">
    <property type="entry name" value="PLP-dependent transferases"/>
    <property type="match status" value="1"/>
</dbReference>
<dbReference type="InterPro" id="IPR050087">
    <property type="entry name" value="AON_synthase_class-II"/>
</dbReference>
<comment type="cofactor">
    <cofactor evidence="1 10">
        <name>pyridoxal 5'-phosphate</name>
        <dbReference type="ChEBI" id="CHEBI:597326"/>
    </cofactor>
</comment>
<evidence type="ECO:0000259" key="14">
    <source>
        <dbReference type="Pfam" id="PF00155"/>
    </source>
</evidence>
<dbReference type="InterPro" id="IPR010961">
    <property type="entry name" value="4pyrrol_synth_NH2levulA_synth"/>
</dbReference>
<dbReference type="CDD" id="cd06454">
    <property type="entry name" value="KBL_like"/>
    <property type="match status" value="1"/>
</dbReference>
<evidence type="ECO:0000256" key="12">
    <source>
        <dbReference type="SAM" id="MobiDB-lite"/>
    </source>
</evidence>
<proteinExistence type="inferred from homology"/>
<dbReference type="AlphaFoldDB" id="A0A2N9AN23"/>
<dbReference type="GO" id="GO:0003870">
    <property type="term" value="F:5-aminolevulinate synthase activity"/>
    <property type="evidence" value="ECO:0007669"/>
    <property type="project" value="UniProtKB-EC"/>
</dbReference>
<keyword evidence="8 11" id="KW-0012">Acyltransferase</keyword>
<protein>
    <recommendedName>
        <fullName evidence="11">5-aminolevulinate synthase</fullName>
        <ecNumber evidence="11">2.3.1.37</ecNumber>
    </recommendedName>
    <alternativeName>
        <fullName evidence="11">5-aminolevulinic acid synthase</fullName>
    </alternativeName>
    <alternativeName>
        <fullName evidence="11">Delta-ALA synthase</fullName>
    </alternativeName>
    <alternativeName>
        <fullName evidence="11">Delta-aminolevulinate synthase</fullName>
    </alternativeName>
</protein>
<evidence type="ECO:0000313" key="15">
    <source>
        <dbReference type="EMBL" id="SOR28735.1"/>
    </source>
</evidence>
<feature type="transmembrane region" description="Helical" evidence="13">
    <location>
        <begin position="54"/>
        <end position="74"/>
    </location>
</feature>
<name>A0A2N9AN23_METEX</name>
<dbReference type="InterPro" id="IPR009325">
    <property type="entry name" value="DUF983"/>
</dbReference>
<evidence type="ECO:0000256" key="9">
    <source>
        <dbReference type="ARBA" id="ARBA00047654"/>
    </source>
</evidence>
<dbReference type="Proteomes" id="UP000233769">
    <property type="component" value="Chromosome tk0001"/>
</dbReference>
<dbReference type="NCBIfam" id="TIGR01821">
    <property type="entry name" value="5aminolev_synth"/>
    <property type="match status" value="1"/>
</dbReference>
<dbReference type="InterPro" id="IPR015424">
    <property type="entry name" value="PyrdxlP-dep_Trfase"/>
</dbReference>
<feature type="domain" description="Aminotransferase class I/classII large" evidence="14">
    <location>
        <begin position="217"/>
        <end position="561"/>
    </location>
</feature>
<keyword evidence="13" id="KW-0472">Membrane</keyword>
<evidence type="ECO:0000313" key="16">
    <source>
        <dbReference type="Proteomes" id="UP000233769"/>
    </source>
</evidence>
<dbReference type="UniPathway" id="UPA00251">
    <property type="reaction ID" value="UER00375"/>
</dbReference>
<dbReference type="InterPro" id="IPR015422">
    <property type="entry name" value="PyrdxlP-dep_Trfase_small"/>
</dbReference>
<comment type="pathway">
    <text evidence="2 11">Porphyrin-containing compound metabolism; protoporphyrin-IX biosynthesis; 5-aminolevulinate from glycine: step 1/1.</text>
</comment>
<sequence length="577" mass="62456">MQRTTDQLMLSVGLRCRCPRCGEGRLFNGFITLKPRCEACGLDYSFADPADGPAFFIMMTMAFPVTAFGIWFELAYEPPVWVHAVVTLPLLLLACVPVIRPLKGALHRQPVHQQGGRRPPGDFGSTQHESYDRRLTLPLHRAVPGRRAPAASPDAGLAMTSSDLTRTGTMLPYSDVFEASVRKLREDGCYRTFIELERNVGTSPAAIWRHPDGSRRPVTVWCSNDYLGMGHSPQVINAMHAALDRYGAGAGGTRNISGTAHEHVLLDHDLADLHGKEAALLFTSGYVSNLAALSVLGQVLPDSVILSDAGNHNSMIEGIRRSGGAKAIFPHNDVAALDRLLAQFDPERPKIVAFESVYSMDGDVAPIAEICDVAERHGALTYLDEVHAVGMYGPHGAGIAEREGVAHRVTLIEATLGKAFGVMGGYVAGPSTVVDVIRSHAAGFIFTTSLCPHLAAGARAAVRHLRDSQAERATQQRAAAILMAMLRKAGLPVLPSQSHILPVMVGDAHLCRRISEELLERHGIYVQPINYPTVPRGGERLRITPTPLHTEEHMRALVGALVEVRSRLGWGEVSLAA</sequence>
<dbReference type="PANTHER" id="PTHR13693:SF102">
    <property type="entry name" value="2-AMINO-3-KETOBUTYRATE COENZYME A LIGASE, MITOCHONDRIAL"/>
    <property type="match status" value="1"/>
</dbReference>
<comment type="subunit">
    <text evidence="4">Homodimer.</text>
</comment>
<evidence type="ECO:0000256" key="4">
    <source>
        <dbReference type="ARBA" id="ARBA00011738"/>
    </source>
</evidence>